<dbReference type="SUPFAM" id="SSF51989">
    <property type="entry name" value="Glycosyl hydrolases family 6, cellulases"/>
    <property type="match status" value="1"/>
</dbReference>
<dbReference type="PROSITE" id="PS00656">
    <property type="entry name" value="GLYCOSYL_HYDROL_F6_2"/>
    <property type="match status" value="1"/>
</dbReference>
<organism evidence="10 11">
    <name type="scientific">Neocucurbitaria cava</name>
    <dbReference type="NCBI Taxonomy" id="798079"/>
    <lineage>
        <taxon>Eukaryota</taxon>
        <taxon>Fungi</taxon>
        <taxon>Dikarya</taxon>
        <taxon>Ascomycota</taxon>
        <taxon>Pezizomycotina</taxon>
        <taxon>Dothideomycetes</taxon>
        <taxon>Pleosporomycetidae</taxon>
        <taxon>Pleosporales</taxon>
        <taxon>Pleosporineae</taxon>
        <taxon>Cucurbitariaceae</taxon>
        <taxon>Neocucurbitaria</taxon>
    </lineage>
</organism>
<dbReference type="InterPro" id="IPR036434">
    <property type="entry name" value="Beta_cellobiohydrolase_sf"/>
</dbReference>
<feature type="binding site" evidence="7">
    <location>
        <position position="214"/>
    </location>
    <ligand>
        <name>substrate</name>
    </ligand>
</feature>
<evidence type="ECO:0000256" key="5">
    <source>
        <dbReference type="ARBA" id="ARBA00023326"/>
    </source>
</evidence>
<sequence length="394" mass="42314">MVQLTQFVLATAALAGAASAAPKPSPAASNVTVNPWIGKDRYIVQSYGKKLDRTIAAFEAKNDTLNAARTRTVAQKISTFTWVTTRAGLTGITTAITEARAQRKGRKKVIVGLVLYNLPDRDCSAGESAGELSSVNDGLNLYKTEFVDPYAKLVSAAKDLDFAIVLEPDSLGNAITNQAIPFCANATSVYEEGIAYAISKLQFPNVHLYVDAAHGGWLGWADNLKPTAQIFAKVVAMAKKLNPAAKIRGYSTNVSNYNPFNAKVRENYTEWSPSWDESHYASSLAPYLEAEGLPSNFIIDQGRVALPHARAEWGEWCNVAPAGFGELPGSKNNNTHVDSIVWIKPGGESDGACGLEGAPAAGAWFDEYVQMLVQNADPPLAPTYAKKPTSSARL</sequence>
<evidence type="ECO:0000313" key="11">
    <source>
        <dbReference type="Proteomes" id="UP001140560"/>
    </source>
</evidence>
<reference evidence="10" key="1">
    <citation type="submission" date="2022-10" db="EMBL/GenBank/DDBJ databases">
        <title>Tapping the CABI collections for fungal endophytes: first genome assemblies for Collariella, Neodidymelliopsis, Ascochyta clinopodiicola, Didymella pomorum, Didymosphaeria variabile, Neocosmospora piperis and Neocucurbitaria cava.</title>
        <authorList>
            <person name="Hill R."/>
        </authorList>
    </citation>
    <scope>NUCLEOTIDE SEQUENCE</scope>
    <source>
        <strain evidence="10">IMI 356814</strain>
    </source>
</reference>
<accession>A0A9W8Y111</accession>
<evidence type="ECO:0000256" key="7">
    <source>
        <dbReference type="PIRSR" id="PIRSR001100-2"/>
    </source>
</evidence>
<feature type="binding site" evidence="7">
    <location>
        <position position="316"/>
    </location>
    <ligand>
        <name>substrate</name>
    </ligand>
</feature>
<dbReference type="InterPro" id="IPR001524">
    <property type="entry name" value="Glyco_hydro_6_CS"/>
</dbReference>
<evidence type="ECO:0000256" key="3">
    <source>
        <dbReference type="ARBA" id="ARBA00023277"/>
    </source>
</evidence>
<keyword evidence="11" id="KW-1185">Reference proteome</keyword>
<evidence type="ECO:0000256" key="8">
    <source>
        <dbReference type="PROSITE-ProRule" id="PRU10057"/>
    </source>
</evidence>
<comment type="similarity">
    <text evidence="9">Belongs to the glycosyl hydrolase family 6.</text>
</comment>
<keyword evidence="4 9" id="KW-0326">Glycosidase</keyword>
<keyword evidence="9" id="KW-0732">Signal</keyword>
<protein>
    <recommendedName>
        <fullName evidence="9">Glucanase</fullName>
        <ecNumber evidence="9">3.2.1.-</ecNumber>
    </recommendedName>
</protein>
<dbReference type="PRINTS" id="PR00733">
    <property type="entry name" value="GLHYDRLASE6"/>
</dbReference>
<feature type="chain" id="PRO_5041020173" description="Glucanase" evidence="9">
    <location>
        <begin position="21"/>
        <end position="394"/>
    </location>
</feature>
<feature type="binding site" evidence="7">
    <location>
        <position position="348"/>
    </location>
    <ligand>
        <name>substrate</name>
    </ligand>
</feature>
<dbReference type="EC" id="3.2.1.-" evidence="9"/>
<feature type="binding site" evidence="7">
    <location>
        <position position="344"/>
    </location>
    <ligand>
        <name>substrate</name>
    </ligand>
</feature>
<evidence type="ECO:0000256" key="9">
    <source>
        <dbReference type="RuleBase" id="RU361186"/>
    </source>
</evidence>
<evidence type="ECO:0000256" key="2">
    <source>
        <dbReference type="ARBA" id="ARBA00023001"/>
    </source>
</evidence>
<comment type="caution">
    <text evidence="10">The sequence shown here is derived from an EMBL/GenBank/DDBJ whole genome shotgun (WGS) entry which is preliminary data.</text>
</comment>
<dbReference type="InterPro" id="IPR016288">
    <property type="entry name" value="Beta_cellobiohydrolase"/>
</dbReference>
<keyword evidence="2 9" id="KW-0136">Cellulose degradation</keyword>
<dbReference type="Gene3D" id="3.20.20.40">
    <property type="entry name" value="1, 4-beta cellobiohydrolase"/>
    <property type="match status" value="1"/>
</dbReference>
<dbReference type="Pfam" id="PF01341">
    <property type="entry name" value="Glyco_hydro_6"/>
    <property type="match status" value="1"/>
</dbReference>
<dbReference type="GO" id="GO:0004553">
    <property type="term" value="F:hydrolase activity, hydrolyzing O-glycosyl compounds"/>
    <property type="evidence" value="ECO:0007669"/>
    <property type="project" value="InterPro"/>
</dbReference>
<dbReference type="AlphaFoldDB" id="A0A9W8Y111"/>
<dbReference type="PIRSF" id="PIRSF001100">
    <property type="entry name" value="Beta_cellobiohydrolase"/>
    <property type="match status" value="1"/>
</dbReference>
<keyword evidence="1 9" id="KW-0378">Hydrolase</keyword>
<name>A0A9W8Y111_9PLEO</name>
<feature type="binding site" evidence="7">
    <location>
        <position position="256"/>
    </location>
    <ligand>
        <name>substrate</name>
    </ligand>
</feature>
<keyword evidence="5 9" id="KW-0624">Polysaccharide degradation</keyword>
<evidence type="ECO:0000313" key="10">
    <source>
        <dbReference type="EMBL" id="KAJ4365135.1"/>
    </source>
</evidence>
<evidence type="ECO:0000256" key="6">
    <source>
        <dbReference type="PIRSR" id="PIRSR001100-1"/>
    </source>
</evidence>
<evidence type="ECO:0000256" key="1">
    <source>
        <dbReference type="ARBA" id="ARBA00022801"/>
    </source>
</evidence>
<dbReference type="GO" id="GO:0030245">
    <property type="term" value="P:cellulose catabolic process"/>
    <property type="evidence" value="ECO:0007669"/>
    <property type="project" value="UniProtKB-KW"/>
</dbReference>
<dbReference type="Proteomes" id="UP001140560">
    <property type="component" value="Unassembled WGS sequence"/>
</dbReference>
<evidence type="ECO:0000256" key="4">
    <source>
        <dbReference type="ARBA" id="ARBA00023295"/>
    </source>
</evidence>
<feature type="binding site" evidence="7">
    <location>
        <position position="82"/>
    </location>
    <ligand>
        <name>substrate</name>
    </ligand>
</feature>
<proteinExistence type="inferred from homology"/>
<feature type="signal peptide" evidence="9">
    <location>
        <begin position="1"/>
        <end position="20"/>
    </location>
</feature>
<feature type="active site" description="Proton donor" evidence="6 8">
    <location>
        <position position="169"/>
    </location>
</feature>
<gene>
    <name evidence="10" type="primary">CEL6B</name>
    <name evidence="10" type="ORF">N0V83_008753</name>
</gene>
<dbReference type="OrthoDB" id="64893at2759"/>
<dbReference type="EMBL" id="JAPEUY010000016">
    <property type="protein sequence ID" value="KAJ4365135.1"/>
    <property type="molecule type" value="Genomic_DNA"/>
</dbReference>
<feature type="active site" description="Proton acceptor" evidence="6">
    <location>
        <position position="350"/>
    </location>
</feature>
<keyword evidence="3 9" id="KW-0119">Carbohydrate metabolism</keyword>
<feature type="binding site" evidence="7">
    <location>
        <position position="217"/>
    </location>
    <ligand>
        <name>substrate</name>
    </ligand>
</feature>
<dbReference type="PANTHER" id="PTHR34876:SF10">
    <property type="entry name" value="GLUCANASE"/>
    <property type="match status" value="1"/>
</dbReference>
<dbReference type="PANTHER" id="PTHR34876">
    <property type="match status" value="1"/>
</dbReference>